<dbReference type="SUPFAM" id="SSF52172">
    <property type="entry name" value="CheY-like"/>
    <property type="match status" value="1"/>
</dbReference>
<keyword evidence="4" id="KW-0805">Transcription regulation</keyword>
<dbReference type="FunFam" id="3.40.50.300:FF:000006">
    <property type="entry name" value="DNA-binding transcriptional regulator NtrC"/>
    <property type="match status" value="1"/>
</dbReference>
<evidence type="ECO:0000259" key="9">
    <source>
        <dbReference type="PROSITE" id="PS50110"/>
    </source>
</evidence>
<sequence>MKEENRILVVDDEQDVGRFFKYFLKQLNFDTVVAHNIKEARQSLEQSGFQVIMLDLKLPDGSGLDLLRDIKQHYPGTHVIIMTGYSTVQSAVEAIKLGAFDYVEKPFDDLDTLEELVVRAMGTKPWQTEETEESREIRAQLGFITGGSETVKRLISVAERVAGKNITVLIRGETGTGKEVLARYVHCLSKRRHQPFVPVNCGALAETLLESELFGHEKGSFTGAHAARRGVFEIADRGSLFLDEIGDASMSVQVKLLRALDSGQFTRIGSERLLQTDCRVIAATNVDLEEAVAKKNFRKDLLYRLNVVTLELPPLRERVEDIPYLAKHLAMRQSGNRTVHFSPGAINKLQIYSWPGNIREMANVISQAMALTAGNIIEESNLRINAVGKSSREMTVISTDPQMRLQQHLEQWLAESYHPNSASDLQQVRGYIERAEDYLVKKILIDALRDTLGDRTQAAKKLNISPRTLRYLLREK</sequence>
<dbReference type="InterPro" id="IPR025662">
    <property type="entry name" value="Sigma_54_int_dom_ATP-bd_1"/>
</dbReference>
<dbReference type="PANTHER" id="PTHR32071">
    <property type="entry name" value="TRANSCRIPTIONAL REGULATORY PROTEIN"/>
    <property type="match status" value="1"/>
</dbReference>
<dbReference type="InterPro" id="IPR003593">
    <property type="entry name" value="AAA+_ATPase"/>
</dbReference>
<dbReference type="Pfam" id="PF02954">
    <property type="entry name" value="HTH_8"/>
    <property type="match status" value="1"/>
</dbReference>
<protein>
    <recommendedName>
        <fullName evidence="1">Stage 0 sporulation protein A homolog</fullName>
    </recommendedName>
</protein>
<dbReference type="Pfam" id="PF25601">
    <property type="entry name" value="AAA_lid_14"/>
    <property type="match status" value="1"/>
</dbReference>
<evidence type="ECO:0000256" key="6">
    <source>
        <dbReference type="ARBA" id="ARBA00024867"/>
    </source>
</evidence>
<dbReference type="PRINTS" id="PR01590">
    <property type="entry name" value="HTHFIS"/>
</dbReference>
<dbReference type="SUPFAM" id="SSF52540">
    <property type="entry name" value="P-loop containing nucleoside triphosphate hydrolases"/>
    <property type="match status" value="1"/>
</dbReference>
<accession>A0AAU0US63</accession>
<reference evidence="10 11" key="1">
    <citation type="submission" date="2023-04" db="EMBL/GenBank/DDBJ databases">
        <authorList>
            <person name="Hsu D."/>
        </authorList>
    </citation>
    <scope>NUCLEOTIDE SEQUENCE [LARGE SCALE GENOMIC DNA]</scope>
    <source>
        <strain evidence="10 11">MK1</strain>
    </source>
</reference>
<dbReference type="InterPro" id="IPR027417">
    <property type="entry name" value="P-loop_NTPase"/>
</dbReference>
<dbReference type="AlphaFoldDB" id="A0AAU0US63"/>
<comment type="function">
    <text evidence="6">May play the central regulatory role in sporulation. It may be an element of the effector pathway responsible for the activation of sporulation genes in response to nutritional stress. Spo0A may act in concert with spo0H (a sigma factor) to control the expression of some genes that are critical to the sporulation process.</text>
</comment>
<name>A0AAU0US63_9FIRM</name>
<evidence type="ECO:0000256" key="5">
    <source>
        <dbReference type="ARBA" id="ARBA00023163"/>
    </source>
</evidence>
<feature type="modified residue" description="4-aspartylphosphate" evidence="7">
    <location>
        <position position="55"/>
    </location>
</feature>
<dbReference type="SMART" id="SM00382">
    <property type="entry name" value="AAA"/>
    <property type="match status" value="1"/>
</dbReference>
<dbReference type="RefSeq" id="WP_366922449.1">
    <property type="nucleotide sequence ID" value="NZ_CP121694.1"/>
</dbReference>
<evidence type="ECO:0000313" key="10">
    <source>
        <dbReference type="EMBL" id="WRO23062.1"/>
    </source>
</evidence>
<evidence type="ECO:0000256" key="4">
    <source>
        <dbReference type="ARBA" id="ARBA00023015"/>
    </source>
</evidence>
<evidence type="ECO:0000256" key="1">
    <source>
        <dbReference type="ARBA" id="ARBA00018672"/>
    </source>
</evidence>
<evidence type="ECO:0000256" key="3">
    <source>
        <dbReference type="ARBA" id="ARBA00022840"/>
    </source>
</evidence>
<dbReference type="InterPro" id="IPR001789">
    <property type="entry name" value="Sig_transdc_resp-reg_receiver"/>
</dbReference>
<dbReference type="InterPro" id="IPR002078">
    <property type="entry name" value="Sigma_54_int"/>
</dbReference>
<dbReference type="InterPro" id="IPR011006">
    <property type="entry name" value="CheY-like_superfamily"/>
</dbReference>
<dbReference type="GO" id="GO:0043565">
    <property type="term" value="F:sequence-specific DNA binding"/>
    <property type="evidence" value="ECO:0007669"/>
    <property type="project" value="InterPro"/>
</dbReference>
<dbReference type="EMBL" id="CP121694">
    <property type="protein sequence ID" value="WRO23062.1"/>
    <property type="molecule type" value="Genomic_DNA"/>
</dbReference>
<dbReference type="SMART" id="SM00448">
    <property type="entry name" value="REC"/>
    <property type="match status" value="1"/>
</dbReference>
<keyword evidence="7" id="KW-0597">Phosphoprotein</keyword>
<dbReference type="Gene3D" id="3.40.50.2300">
    <property type="match status" value="1"/>
</dbReference>
<dbReference type="Pfam" id="PF00072">
    <property type="entry name" value="Response_reg"/>
    <property type="match status" value="1"/>
</dbReference>
<evidence type="ECO:0000256" key="7">
    <source>
        <dbReference type="PROSITE-ProRule" id="PRU00169"/>
    </source>
</evidence>
<proteinExistence type="predicted"/>
<evidence type="ECO:0000259" key="8">
    <source>
        <dbReference type="PROSITE" id="PS50045"/>
    </source>
</evidence>
<dbReference type="GO" id="GO:0006355">
    <property type="term" value="P:regulation of DNA-templated transcription"/>
    <property type="evidence" value="ECO:0007669"/>
    <property type="project" value="InterPro"/>
</dbReference>
<dbReference type="CDD" id="cd00009">
    <property type="entry name" value="AAA"/>
    <property type="match status" value="1"/>
</dbReference>
<dbReference type="Gene3D" id="3.40.50.300">
    <property type="entry name" value="P-loop containing nucleotide triphosphate hydrolases"/>
    <property type="match status" value="1"/>
</dbReference>
<dbReference type="PROSITE" id="PS50110">
    <property type="entry name" value="RESPONSE_REGULATORY"/>
    <property type="match status" value="1"/>
</dbReference>
<keyword evidence="2" id="KW-0547">Nucleotide-binding</keyword>
<dbReference type="Proteomes" id="UP001329915">
    <property type="component" value="Chromosome"/>
</dbReference>
<evidence type="ECO:0000256" key="2">
    <source>
        <dbReference type="ARBA" id="ARBA00022741"/>
    </source>
</evidence>
<dbReference type="GO" id="GO:0005524">
    <property type="term" value="F:ATP binding"/>
    <property type="evidence" value="ECO:0007669"/>
    <property type="project" value="UniProtKB-KW"/>
</dbReference>
<dbReference type="Gene3D" id="1.10.8.60">
    <property type="match status" value="1"/>
</dbReference>
<dbReference type="PROSITE" id="PS50045">
    <property type="entry name" value="SIGMA54_INTERACT_4"/>
    <property type="match status" value="1"/>
</dbReference>
<dbReference type="Gene3D" id="1.10.10.60">
    <property type="entry name" value="Homeodomain-like"/>
    <property type="match status" value="1"/>
</dbReference>
<dbReference type="GO" id="GO:0000160">
    <property type="term" value="P:phosphorelay signal transduction system"/>
    <property type="evidence" value="ECO:0007669"/>
    <property type="project" value="InterPro"/>
</dbReference>
<dbReference type="PROSITE" id="PS00675">
    <property type="entry name" value="SIGMA54_INTERACT_1"/>
    <property type="match status" value="1"/>
</dbReference>
<feature type="domain" description="Sigma-54 factor interaction" evidence="8">
    <location>
        <begin position="144"/>
        <end position="370"/>
    </location>
</feature>
<evidence type="ECO:0000313" key="11">
    <source>
        <dbReference type="Proteomes" id="UP001329915"/>
    </source>
</evidence>
<gene>
    <name evidence="10" type="ORF">MFMK1_002909</name>
</gene>
<keyword evidence="5" id="KW-0804">Transcription</keyword>
<organism evidence="10 11">
    <name type="scientific">Metallumcola ferriviriculae</name>
    <dbReference type="NCBI Taxonomy" id="3039180"/>
    <lineage>
        <taxon>Bacteria</taxon>
        <taxon>Bacillati</taxon>
        <taxon>Bacillota</taxon>
        <taxon>Clostridia</taxon>
        <taxon>Neomoorellales</taxon>
        <taxon>Desulfitibacteraceae</taxon>
        <taxon>Metallumcola</taxon>
    </lineage>
</organism>
<feature type="domain" description="Response regulatory" evidence="9">
    <location>
        <begin position="6"/>
        <end position="120"/>
    </location>
</feature>
<dbReference type="KEGG" id="dbc:MFMK1_002909"/>
<dbReference type="InterPro" id="IPR058031">
    <property type="entry name" value="AAA_lid_NorR"/>
</dbReference>
<keyword evidence="3" id="KW-0067">ATP-binding</keyword>
<dbReference type="InterPro" id="IPR002197">
    <property type="entry name" value="HTH_Fis"/>
</dbReference>
<keyword evidence="11" id="KW-1185">Reference proteome</keyword>
<dbReference type="Pfam" id="PF00158">
    <property type="entry name" value="Sigma54_activat"/>
    <property type="match status" value="1"/>
</dbReference>